<evidence type="ECO:0000313" key="6">
    <source>
        <dbReference type="EMBL" id="OUP55280.1"/>
    </source>
</evidence>
<organism evidence="6 7">
    <name type="scientific">Butyricicoccus pullicaecorum</name>
    <dbReference type="NCBI Taxonomy" id="501571"/>
    <lineage>
        <taxon>Bacteria</taxon>
        <taxon>Bacillati</taxon>
        <taxon>Bacillota</taxon>
        <taxon>Clostridia</taxon>
        <taxon>Eubacteriales</taxon>
        <taxon>Butyricicoccaceae</taxon>
        <taxon>Butyricicoccus</taxon>
    </lineage>
</organism>
<comment type="similarity">
    <text evidence="2">Belongs to the bacterial solute-binding protein 1 family.</text>
</comment>
<dbReference type="PANTHER" id="PTHR43649">
    <property type="entry name" value="ARABINOSE-BINDING PROTEIN-RELATED"/>
    <property type="match status" value="1"/>
</dbReference>
<evidence type="ECO:0000313" key="7">
    <source>
        <dbReference type="Proteomes" id="UP000195326"/>
    </source>
</evidence>
<evidence type="ECO:0000256" key="4">
    <source>
        <dbReference type="ARBA" id="ARBA00022729"/>
    </source>
</evidence>
<comment type="subcellular location">
    <subcellularLocation>
        <location evidence="1">Cell envelope</location>
    </subcellularLocation>
</comment>
<evidence type="ECO:0000256" key="5">
    <source>
        <dbReference type="SAM" id="SignalP"/>
    </source>
</evidence>
<dbReference type="Proteomes" id="UP000195326">
    <property type="component" value="Unassembled WGS sequence"/>
</dbReference>
<dbReference type="SUPFAM" id="SSF53850">
    <property type="entry name" value="Periplasmic binding protein-like II"/>
    <property type="match status" value="1"/>
</dbReference>
<accession>A0A1Y4LHD5</accession>
<keyword evidence="4 5" id="KW-0732">Signal</keyword>
<dbReference type="PROSITE" id="PS51257">
    <property type="entry name" value="PROKAR_LIPOPROTEIN"/>
    <property type="match status" value="1"/>
</dbReference>
<dbReference type="InterPro" id="IPR050490">
    <property type="entry name" value="Bact_solute-bd_prot1"/>
</dbReference>
<comment type="caution">
    <text evidence="6">The sequence shown here is derived from an EMBL/GenBank/DDBJ whole genome shotgun (WGS) entry which is preliminary data.</text>
</comment>
<name>A0A1Y4LHD5_9FIRM</name>
<dbReference type="Pfam" id="PF13416">
    <property type="entry name" value="SBP_bac_8"/>
    <property type="match status" value="1"/>
</dbReference>
<keyword evidence="3" id="KW-0813">Transport</keyword>
<evidence type="ECO:0000256" key="1">
    <source>
        <dbReference type="ARBA" id="ARBA00004196"/>
    </source>
</evidence>
<feature type="signal peptide" evidence="5">
    <location>
        <begin position="1"/>
        <end position="20"/>
    </location>
</feature>
<evidence type="ECO:0000256" key="2">
    <source>
        <dbReference type="ARBA" id="ARBA00008520"/>
    </source>
</evidence>
<dbReference type="GO" id="GO:0030313">
    <property type="term" value="C:cell envelope"/>
    <property type="evidence" value="ECO:0007669"/>
    <property type="project" value="UniProtKB-SubCell"/>
</dbReference>
<dbReference type="PANTHER" id="PTHR43649:SF31">
    <property type="entry name" value="SN-GLYCEROL-3-PHOSPHATE-BINDING PERIPLASMIC PROTEIN UGPB"/>
    <property type="match status" value="1"/>
</dbReference>
<dbReference type="EMBL" id="NFKL01000029">
    <property type="protein sequence ID" value="OUP55280.1"/>
    <property type="molecule type" value="Genomic_DNA"/>
</dbReference>
<proteinExistence type="inferred from homology"/>
<evidence type="ECO:0000256" key="3">
    <source>
        <dbReference type="ARBA" id="ARBA00022448"/>
    </source>
</evidence>
<dbReference type="Gene3D" id="3.40.190.10">
    <property type="entry name" value="Periplasmic binding protein-like II"/>
    <property type="match status" value="2"/>
</dbReference>
<protein>
    <submittedName>
        <fullName evidence="6">ABC transporter substrate-binding protein</fullName>
    </submittedName>
</protein>
<dbReference type="InterPro" id="IPR006059">
    <property type="entry name" value="SBP"/>
</dbReference>
<dbReference type="AlphaFoldDB" id="A0A1Y4LHD5"/>
<dbReference type="CDD" id="cd14748">
    <property type="entry name" value="PBP2_UgpB"/>
    <property type="match status" value="1"/>
</dbReference>
<sequence>MMKKYTALLLASTMMLTALTGCGGAGGSDAQTQEADGPISLEFWHSMGGTTGEVVQEIVDEFNASQDDIHVDCIYQGDYTTGGTKIQAAVSAGNGPAIAQIEVTRVGTYAAADCLLDLTPYAEADTEFDVDDLYPGVMDYSYYEDKLVSLPNGRSVPVMYYNVDALKAAGFDEAPATWDELRAAAAATTDPANGVYGYGCPLGDSWYYLALMLTAGGQVYNDEGNNIGFNNESGTKPLQLWLDMVNDGSLYLPDGDDYSSLSALRNAFMAGICNITMQSSSQYRSLADNSDFEVGVAFIPKDVTYAAIPGGSNLVSFGTNLSEEEKQAVWTFMKYMCSGDVAGKYAAMTGYLPTSDAAVNSEIYQETLAQYPYLDIAVDQLEYFVKLPFDEAYAEIKDNVIGKYVQEVIIAGMSPEEAVQNMYDETAAFYA</sequence>
<reference evidence="7" key="1">
    <citation type="submission" date="2017-04" db="EMBL/GenBank/DDBJ databases">
        <title>Function of individual gut microbiota members based on whole genome sequencing of pure cultures obtained from chicken caecum.</title>
        <authorList>
            <person name="Medvecky M."/>
            <person name="Cejkova D."/>
            <person name="Polansky O."/>
            <person name="Karasova D."/>
            <person name="Kubasova T."/>
            <person name="Cizek A."/>
            <person name="Rychlik I."/>
        </authorList>
    </citation>
    <scope>NUCLEOTIDE SEQUENCE [LARGE SCALE GENOMIC DNA]</scope>
    <source>
        <strain evidence="7">An179</strain>
    </source>
</reference>
<gene>
    <name evidence="6" type="ORF">B5F15_15120</name>
</gene>
<feature type="chain" id="PRO_5039596513" evidence="5">
    <location>
        <begin position="21"/>
        <end position="431"/>
    </location>
</feature>